<gene>
    <name evidence="3" type="ORF">KSP40_PGU009192</name>
</gene>
<evidence type="ECO:0000256" key="1">
    <source>
        <dbReference type="PROSITE-ProRule" id="PRU00723"/>
    </source>
</evidence>
<dbReference type="PROSITE" id="PS50103">
    <property type="entry name" value="ZF_C3H1"/>
    <property type="match status" value="1"/>
</dbReference>
<accession>A0ABR2ME95</accession>
<name>A0ABR2ME95_9ASPA</name>
<dbReference type="EMBL" id="JBBWWR010000009">
    <property type="protein sequence ID" value="KAK8961954.1"/>
    <property type="molecule type" value="Genomic_DNA"/>
</dbReference>
<feature type="domain" description="C3H1-type" evidence="2">
    <location>
        <begin position="1"/>
        <end position="30"/>
    </location>
</feature>
<organism evidence="3 4">
    <name type="scientific">Platanthera guangdongensis</name>
    <dbReference type="NCBI Taxonomy" id="2320717"/>
    <lineage>
        <taxon>Eukaryota</taxon>
        <taxon>Viridiplantae</taxon>
        <taxon>Streptophyta</taxon>
        <taxon>Embryophyta</taxon>
        <taxon>Tracheophyta</taxon>
        <taxon>Spermatophyta</taxon>
        <taxon>Magnoliopsida</taxon>
        <taxon>Liliopsida</taxon>
        <taxon>Asparagales</taxon>
        <taxon>Orchidaceae</taxon>
        <taxon>Orchidoideae</taxon>
        <taxon>Orchideae</taxon>
        <taxon>Orchidinae</taxon>
        <taxon>Platanthera</taxon>
    </lineage>
</organism>
<comment type="caution">
    <text evidence="3">The sequence shown here is derived from an EMBL/GenBank/DDBJ whole genome shotgun (WGS) entry which is preliminary data.</text>
</comment>
<evidence type="ECO:0000313" key="3">
    <source>
        <dbReference type="EMBL" id="KAK8961954.1"/>
    </source>
</evidence>
<evidence type="ECO:0000313" key="4">
    <source>
        <dbReference type="Proteomes" id="UP001412067"/>
    </source>
</evidence>
<sequence>MPLTVLRVHQVRQVGFCKNGNACRFLHDDATVDQELLLLKSKSSKTHLLRRCSRLEQDSLSEFLDVAVEAAKSAGEVAGAHALVFLAIF</sequence>
<feature type="zinc finger region" description="C3H1-type" evidence="1">
    <location>
        <begin position="1"/>
        <end position="30"/>
    </location>
</feature>
<dbReference type="InterPro" id="IPR000571">
    <property type="entry name" value="Znf_CCCH"/>
</dbReference>
<dbReference type="Gene3D" id="1.20.120.1350">
    <property type="entry name" value="Pneumovirus matrix protein 2 (M2), zinc-binding domain"/>
    <property type="match status" value="1"/>
</dbReference>
<keyword evidence="1" id="KW-0479">Metal-binding</keyword>
<reference evidence="3 4" key="1">
    <citation type="journal article" date="2022" name="Nat. Plants">
        <title>Genomes of leafy and leafless Platanthera orchids illuminate the evolution of mycoheterotrophy.</title>
        <authorList>
            <person name="Li M.H."/>
            <person name="Liu K.W."/>
            <person name="Li Z."/>
            <person name="Lu H.C."/>
            <person name="Ye Q.L."/>
            <person name="Zhang D."/>
            <person name="Wang J.Y."/>
            <person name="Li Y.F."/>
            <person name="Zhong Z.M."/>
            <person name="Liu X."/>
            <person name="Yu X."/>
            <person name="Liu D.K."/>
            <person name="Tu X.D."/>
            <person name="Liu B."/>
            <person name="Hao Y."/>
            <person name="Liao X.Y."/>
            <person name="Jiang Y.T."/>
            <person name="Sun W.H."/>
            <person name="Chen J."/>
            <person name="Chen Y.Q."/>
            <person name="Ai Y."/>
            <person name="Zhai J.W."/>
            <person name="Wu S.S."/>
            <person name="Zhou Z."/>
            <person name="Hsiao Y.Y."/>
            <person name="Wu W.L."/>
            <person name="Chen Y.Y."/>
            <person name="Lin Y.F."/>
            <person name="Hsu J.L."/>
            <person name="Li C.Y."/>
            <person name="Wang Z.W."/>
            <person name="Zhao X."/>
            <person name="Zhong W.Y."/>
            <person name="Ma X.K."/>
            <person name="Ma L."/>
            <person name="Huang J."/>
            <person name="Chen G.Z."/>
            <person name="Huang M.Z."/>
            <person name="Huang L."/>
            <person name="Peng D.H."/>
            <person name="Luo Y.B."/>
            <person name="Zou S.Q."/>
            <person name="Chen S.P."/>
            <person name="Lan S."/>
            <person name="Tsai W.C."/>
            <person name="Van de Peer Y."/>
            <person name="Liu Z.J."/>
        </authorList>
    </citation>
    <scope>NUCLEOTIDE SEQUENCE [LARGE SCALE GENOMIC DNA]</scope>
    <source>
        <strain evidence="3">Lor288</strain>
    </source>
</reference>
<protein>
    <recommendedName>
        <fullName evidence="2">C3H1-type domain-containing protein</fullName>
    </recommendedName>
</protein>
<keyword evidence="1" id="KW-0863">Zinc-finger</keyword>
<keyword evidence="4" id="KW-1185">Reference proteome</keyword>
<dbReference type="Proteomes" id="UP001412067">
    <property type="component" value="Unassembled WGS sequence"/>
</dbReference>
<keyword evidence="1" id="KW-0862">Zinc</keyword>
<proteinExistence type="predicted"/>
<evidence type="ECO:0000259" key="2">
    <source>
        <dbReference type="PROSITE" id="PS50103"/>
    </source>
</evidence>